<keyword evidence="2" id="KW-1185">Reference proteome</keyword>
<comment type="caution">
    <text evidence="1">The sequence shown here is derived from an EMBL/GenBank/DDBJ whole genome shotgun (WGS) entry which is preliminary data.</text>
</comment>
<gene>
    <name evidence="1" type="ORF">F5148DRAFT_1306912</name>
</gene>
<proteinExistence type="predicted"/>
<evidence type="ECO:0000313" key="1">
    <source>
        <dbReference type="EMBL" id="KAI9507647.1"/>
    </source>
</evidence>
<accession>A0ACC0U9W5</accession>
<dbReference type="EMBL" id="JAGFNK010000116">
    <property type="protein sequence ID" value="KAI9507647.1"/>
    <property type="molecule type" value="Genomic_DNA"/>
</dbReference>
<protein>
    <submittedName>
        <fullName evidence="1">Uncharacterized protein</fullName>
    </submittedName>
</protein>
<sequence>MPSLFSRSRTTSSPLKSPRPSAEPSDEFGRVSSRGSPRGNPTVSGKKEWHGEKPRTRTLSAVKGRAPGLVLAEEEPVIPDGSFFPLNLDPPSGDPSSISDSERGSRHREQDYGYLSYQHHVVLGLDDVDRLVHTLTDELGTRGLTTPFLFSSLALDVISSGVRRLIQAFLRTCVPFPAPDAERTWREEARFAAPAELAMCLRWGLARVRRVSGGNAVRGFIFWDTYVEWSDAELALDYPATHFEALVAPLQKPLQSIIINVLSLLARLTAHSSSSGHTPPTLSPLFGPLIFGLGPAALPFHHTYLQYLRATNAMEHILLAFVRWQDAPSNESSGSFGGPGSAASLGVPTRLKDWIRGYPAMLPEPATRSRKHDRLQPRRGARTMRVVSVRRNVRMYTPDLVKSAASWATRPVSGVMHVPNVFAQSRDWERVAPPTLKLTPRYADSFKKRMDLSPNFHPHMGVAPSNASISSSTTTESTFADGPTDYFGIGKPTVAGEERFRSLTELKWGEFEAMGFGGLEPSEKKLQFDLTESARMSRTAKRTTLTWTDFSASGFSRMDAPLSATLQFSSPLANSISSWPEQQADITRKLKKTQKSLPPFGWDTEPVMGAEAIIEEAFMDVFCDLVYGGGWMDTEREEVDRECNWALIEFKSLPLTRTTVSGGADPRTSSTVFLFEEFVPLEYRQQLSAGVQNKRTLASFFSPGKTKQWKQAATLNGRPYVVGNVPRSLNSREAEFEGLLRGDNSSTKVISLGRDGPVKRDVTHSESRGLGSSTGPVSKRTRPDDISAPLFVPPREETTPRPSTPLTPAVGTKRRFRLPTGLPLTPNARTSGLIPSQAEDIEFETRLASYSDDELNSLNASSRKLTKEEKRRSKDDAWVDILVANNARRAVNQDAEIRRPGGPRPRNVSRPDPVVASQEVAQVLAAVRGPSPFDGESVDIEPMNIPHRSKIDNHGSPLEDTYAPTIPSSIDLVEPKESLGPEPPPRSQRRMGYFDIHPERRRAQVGGDETLLDQFAQAAGDMEDLPRQSDITESVYSGGPTPPISPHPALTNITTERARPEPGLTPFPPASSAPIPAPAPQTPTYSPRDLQRQQEVRDRLAGKPGPKASSLIEMYREKERQAAVSRSLGKQSSMATAPQQQEEQEHQRQPLQLSELVAKESTPLPPPPPQQEQPELPLPPATPSMMPEEGLEEEESMVQPSFNFDEDDGRNSPYRYKHGAPLHNVVEEEEEE</sequence>
<evidence type="ECO:0000313" key="2">
    <source>
        <dbReference type="Proteomes" id="UP001207468"/>
    </source>
</evidence>
<reference evidence="1" key="1">
    <citation type="submission" date="2021-03" db="EMBL/GenBank/DDBJ databases">
        <title>Evolutionary priming and transition to the ectomycorrhizal habit in an iconic lineage of mushroom-forming fungi: is preadaptation a requirement?</title>
        <authorList>
            <consortium name="DOE Joint Genome Institute"/>
            <person name="Looney B.P."/>
            <person name="Miyauchi S."/>
            <person name="Morin E."/>
            <person name="Drula E."/>
            <person name="Courty P.E."/>
            <person name="Chicoki N."/>
            <person name="Fauchery L."/>
            <person name="Kohler A."/>
            <person name="Kuo A."/>
            <person name="LaButti K."/>
            <person name="Pangilinan J."/>
            <person name="Lipzen A."/>
            <person name="Riley R."/>
            <person name="Andreopoulos W."/>
            <person name="He G."/>
            <person name="Johnson J."/>
            <person name="Barry K.W."/>
            <person name="Grigoriev I.V."/>
            <person name="Nagy L."/>
            <person name="Hibbett D."/>
            <person name="Henrissat B."/>
            <person name="Matheny P.B."/>
            <person name="Labbe J."/>
            <person name="Martin A.F."/>
        </authorList>
    </citation>
    <scope>NUCLEOTIDE SEQUENCE</scope>
    <source>
        <strain evidence="1">BPL698</strain>
    </source>
</reference>
<name>A0ACC0U9W5_9AGAM</name>
<dbReference type="Proteomes" id="UP001207468">
    <property type="component" value="Unassembled WGS sequence"/>
</dbReference>
<organism evidence="1 2">
    <name type="scientific">Russula earlei</name>
    <dbReference type="NCBI Taxonomy" id="71964"/>
    <lineage>
        <taxon>Eukaryota</taxon>
        <taxon>Fungi</taxon>
        <taxon>Dikarya</taxon>
        <taxon>Basidiomycota</taxon>
        <taxon>Agaricomycotina</taxon>
        <taxon>Agaricomycetes</taxon>
        <taxon>Russulales</taxon>
        <taxon>Russulaceae</taxon>
        <taxon>Russula</taxon>
    </lineage>
</organism>